<dbReference type="Proteomes" id="UP001519287">
    <property type="component" value="Unassembled WGS sequence"/>
</dbReference>
<evidence type="ECO:0000313" key="4">
    <source>
        <dbReference type="Proteomes" id="UP001519287"/>
    </source>
</evidence>
<keyword evidence="4" id="KW-1185">Reference proteome</keyword>
<dbReference type="RefSeq" id="WP_209972250.1">
    <property type="nucleotide sequence ID" value="NZ_JAGGLB010000009.1"/>
</dbReference>
<evidence type="ECO:0000256" key="2">
    <source>
        <dbReference type="SAM" id="SignalP"/>
    </source>
</evidence>
<keyword evidence="2" id="KW-0732">Signal</keyword>
<feature type="signal peptide" evidence="2">
    <location>
        <begin position="1"/>
        <end position="21"/>
    </location>
</feature>
<evidence type="ECO:0008006" key="5">
    <source>
        <dbReference type="Google" id="ProtNLM"/>
    </source>
</evidence>
<name>A0ABS4IWN8_9BACL</name>
<feature type="region of interest" description="Disordered" evidence="1">
    <location>
        <begin position="43"/>
        <end position="63"/>
    </location>
</feature>
<sequence length="189" mass="20825">MKKGILLICLLFLLCSCGVQKQESSPLDYVDKVASTDLSGEMARSGAESGAGLESEPERESRGLSLGAAEQLLVDSKGEPMEKVTIIDNLINWVYADTSFFTLMDHVVVTYGFNIESKMSTSKGIKVGDSIQEAKAKYGQAFYSRKQANSQMIGYIDKKGDTMIEFLFEKDVIMSIMVSQLEVFRKMAG</sequence>
<proteinExistence type="predicted"/>
<gene>
    <name evidence="3" type="ORF">J2Z66_003102</name>
</gene>
<protein>
    <recommendedName>
        <fullName evidence="5">DUF4309 domain-containing protein</fullName>
    </recommendedName>
</protein>
<dbReference type="EMBL" id="JAGGLB010000009">
    <property type="protein sequence ID" value="MBP1991495.1"/>
    <property type="molecule type" value="Genomic_DNA"/>
</dbReference>
<comment type="caution">
    <text evidence="3">The sequence shown here is derived from an EMBL/GenBank/DDBJ whole genome shotgun (WGS) entry which is preliminary data.</text>
</comment>
<accession>A0ABS4IWN8</accession>
<feature type="chain" id="PRO_5045205836" description="DUF4309 domain-containing protein" evidence="2">
    <location>
        <begin position="22"/>
        <end position="189"/>
    </location>
</feature>
<dbReference type="PROSITE" id="PS51257">
    <property type="entry name" value="PROKAR_LIPOPROTEIN"/>
    <property type="match status" value="1"/>
</dbReference>
<reference evidence="3 4" key="1">
    <citation type="submission" date="2021-03" db="EMBL/GenBank/DDBJ databases">
        <title>Genomic Encyclopedia of Type Strains, Phase IV (KMG-IV): sequencing the most valuable type-strain genomes for metagenomic binning, comparative biology and taxonomic classification.</title>
        <authorList>
            <person name="Goeker M."/>
        </authorList>
    </citation>
    <scope>NUCLEOTIDE SEQUENCE [LARGE SCALE GENOMIC DNA]</scope>
    <source>
        <strain evidence="3 4">DSM 26048</strain>
    </source>
</reference>
<organism evidence="3 4">
    <name type="scientific">Paenibacillus eucommiae</name>
    <dbReference type="NCBI Taxonomy" id="1355755"/>
    <lineage>
        <taxon>Bacteria</taxon>
        <taxon>Bacillati</taxon>
        <taxon>Bacillota</taxon>
        <taxon>Bacilli</taxon>
        <taxon>Bacillales</taxon>
        <taxon>Paenibacillaceae</taxon>
        <taxon>Paenibacillus</taxon>
    </lineage>
</organism>
<evidence type="ECO:0000256" key="1">
    <source>
        <dbReference type="SAM" id="MobiDB-lite"/>
    </source>
</evidence>
<evidence type="ECO:0000313" key="3">
    <source>
        <dbReference type="EMBL" id="MBP1991495.1"/>
    </source>
</evidence>